<sequence length="141" mass="15774">MCKPGVPVPTITYFRHFLQKEYEAARIPRKESTTGRTNQPRNLNLRLKLEKLSEGKSEVEEQTSCVSRHASVSAAVDTAEWPETLVETVDTIDRTLDDTDSHTLDGTVIVEQQTSDQKGTLFVGAKEVETNNQTIDSPQLE</sequence>
<name>A0AAV4CQ99_9GAST</name>
<accession>A0AAV4CQ99</accession>
<keyword evidence="2" id="KW-1185">Reference proteome</keyword>
<dbReference type="AlphaFoldDB" id="A0AAV4CQ99"/>
<organism evidence="1 2">
    <name type="scientific">Plakobranchus ocellatus</name>
    <dbReference type="NCBI Taxonomy" id="259542"/>
    <lineage>
        <taxon>Eukaryota</taxon>
        <taxon>Metazoa</taxon>
        <taxon>Spiralia</taxon>
        <taxon>Lophotrochozoa</taxon>
        <taxon>Mollusca</taxon>
        <taxon>Gastropoda</taxon>
        <taxon>Heterobranchia</taxon>
        <taxon>Euthyneura</taxon>
        <taxon>Panpulmonata</taxon>
        <taxon>Sacoglossa</taxon>
        <taxon>Placobranchoidea</taxon>
        <taxon>Plakobranchidae</taxon>
        <taxon>Plakobranchus</taxon>
    </lineage>
</organism>
<dbReference type="EMBL" id="BLXT01006874">
    <property type="protein sequence ID" value="GFO34069.1"/>
    <property type="molecule type" value="Genomic_DNA"/>
</dbReference>
<evidence type="ECO:0000313" key="1">
    <source>
        <dbReference type="EMBL" id="GFO34069.1"/>
    </source>
</evidence>
<gene>
    <name evidence="1" type="ORF">PoB_006057400</name>
</gene>
<dbReference type="Proteomes" id="UP000735302">
    <property type="component" value="Unassembled WGS sequence"/>
</dbReference>
<reference evidence="1 2" key="1">
    <citation type="journal article" date="2021" name="Elife">
        <title>Chloroplast acquisition without the gene transfer in kleptoplastic sea slugs, Plakobranchus ocellatus.</title>
        <authorList>
            <person name="Maeda T."/>
            <person name="Takahashi S."/>
            <person name="Yoshida T."/>
            <person name="Shimamura S."/>
            <person name="Takaki Y."/>
            <person name="Nagai Y."/>
            <person name="Toyoda A."/>
            <person name="Suzuki Y."/>
            <person name="Arimoto A."/>
            <person name="Ishii H."/>
            <person name="Satoh N."/>
            <person name="Nishiyama T."/>
            <person name="Hasebe M."/>
            <person name="Maruyama T."/>
            <person name="Minagawa J."/>
            <person name="Obokata J."/>
            <person name="Shigenobu S."/>
        </authorList>
    </citation>
    <scope>NUCLEOTIDE SEQUENCE [LARGE SCALE GENOMIC DNA]</scope>
</reference>
<proteinExistence type="predicted"/>
<comment type="caution">
    <text evidence="1">The sequence shown here is derived from an EMBL/GenBank/DDBJ whole genome shotgun (WGS) entry which is preliminary data.</text>
</comment>
<protein>
    <submittedName>
        <fullName evidence="1">Uncharacterized protein</fullName>
    </submittedName>
</protein>
<evidence type="ECO:0000313" key="2">
    <source>
        <dbReference type="Proteomes" id="UP000735302"/>
    </source>
</evidence>